<feature type="compositionally biased region" description="Low complexity" evidence="1">
    <location>
        <begin position="270"/>
        <end position="291"/>
    </location>
</feature>
<organism evidence="3 4">
    <name type="scientific">Rhodofomes roseus</name>
    <dbReference type="NCBI Taxonomy" id="34475"/>
    <lineage>
        <taxon>Eukaryota</taxon>
        <taxon>Fungi</taxon>
        <taxon>Dikarya</taxon>
        <taxon>Basidiomycota</taxon>
        <taxon>Agaricomycotina</taxon>
        <taxon>Agaricomycetes</taxon>
        <taxon>Polyporales</taxon>
        <taxon>Rhodofomes</taxon>
    </lineage>
</organism>
<dbReference type="InterPro" id="IPR011022">
    <property type="entry name" value="Arrestin_C-like"/>
</dbReference>
<dbReference type="SMART" id="SM01017">
    <property type="entry name" value="Arrestin_C"/>
    <property type="match status" value="1"/>
</dbReference>
<feature type="region of interest" description="Disordered" evidence="1">
    <location>
        <begin position="376"/>
        <end position="396"/>
    </location>
</feature>
<protein>
    <recommendedName>
        <fullName evidence="2">Arrestin C-terminal-like domain-containing protein</fullName>
    </recommendedName>
</protein>
<feature type="region of interest" description="Disordered" evidence="1">
    <location>
        <begin position="713"/>
        <end position="752"/>
    </location>
</feature>
<dbReference type="Pfam" id="PF00339">
    <property type="entry name" value="Arrestin_N"/>
    <property type="match status" value="1"/>
</dbReference>
<evidence type="ECO:0000313" key="3">
    <source>
        <dbReference type="EMBL" id="KAH9834108.1"/>
    </source>
</evidence>
<name>A0ABQ8K9R6_9APHY</name>
<feature type="domain" description="Arrestin C-terminal-like" evidence="2">
    <location>
        <begin position="520"/>
        <end position="714"/>
    </location>
</feature>
<feature type="region of interest" description="Disordered" evidence="1">
    <location>
        <begin position="193"/>
        <end position="217"/>
    </location>
</feature>
<evidence type="ECO:0000259" key="2">
    <source>
        <dbReference type="SMART" id="SM01017"/>
    </source>
</evidence>
<feature type="compositionally biased region" description="Basic and acidic residues" evidence="1">
    <location>
        <begin position="327"/>
        <end position="348"/>
    </location>
</feature>
<dbReference type="EMBL" id="JADCUA010000016">
    <property type="protein sequence ID" value="KAH9834108.1"/>
    <property type="molecule type" value="Genomic_DNA"/>
</dbReference>
<feature type="compositionally biased region" description="Basic and acidic residues" evidence="1">
    <location>
        <begin position="130"/>
        <end position="153"/>
    </location>
</feature>
<feature type="compositionally biased region" description="Polar residues" evidence="1">
    <location>
        <begin position="160"/>
        <end position="172"/>
    </location>
</feature>
<dbReference type="Pfam" id="PF02752">
    <property type="entry name" value="Arrestin_C"/>
    <property type="match status" value="1"/>
</dbReference>
<keyword evidence="4" id="KW-1185">Reference proteome</keyword>
<dbReference type="PANTHER" id="PTHR11188:SF17">
    <property type="entry name" value="FI21816P1"/>
    <property type="match status" value="1"/>
</dbReference>
<sequence length="752" mass="83230">MPAPTKQSQKNVLDIRLAESVVFLRAGDATGRPRNMQSDAPPGMLRGLLTLTLVKPTKISSIEIELVGKTSTAWPEGVGARRIEVTEEHEIYAQSYILFRAGSETPYKNNRRTLSIGPGIALDHDDDDRSDLSSEDVHGNARRTPSDERRGRDPGPPPAFTTSALASRRNMSVDQTHFQRGYVAHRDNGLSLATTASPPYTPTAESAPPHVWSPTTLSPAASISHRMHTVDEQPIQEAVSSAEEFGQGRSSEPDTERSSLASARHPSPLPRLGGSSASSLRLANNSQSASARPSFEDERPEFITGSSRSPLPTPPSATATQRSLSRSADHRQHRREGSSDVREHDDGRGRKHKRFSFANVSNALLDVVMDRVRSRSRSSFADVHAAGDATPPRGRTRERTIDEDVFQDDDEGTRVRERSTLGRVSEVLGLDGEDGKEWGDGWKEFKKGTYTWPISFAIPAASPPTLHCDLGHVTWKLKAYAHRPGTFTTKMSAAQEITVVACPSEDDLEETDSIIVERQWDTQMQYLITVSGRSFPIGGVMPVSITFMPWTKMKVYRISVLIEERVDYWTDFKRIARTDPLTRIVLMSVKNQQKDGPYILPLDSSDSQAFMHSPFAALVPEGEDVGEYASSLMGPGPWRIQTDLQLPEACNVLHFTNRNRRSNIFVTHMLKIIFRVERGDDQAVDPQSGRRKLFDIVVQTPIHILSFNRVTTPPATMSAPREAATHLPTASSTRIRPSCPCPEAREQLPNAS</sequence>
<proteinExistence type="predicted"/>
<dbReference type="PANTHER" id="PTHR11188">
    <property type="entry name" value="ARRESTIN DOMAIN CONTAINING PROTEIN"/>
    <property type="match status" value="1"/>
</dbReference>
<reference evidence="3 4" key="1">
    <citation type="journal article" date="2021" name="Environ. Microbiol.">
        <title>Gene family expansions and transcriptome signatures uncover fungal adaptations to wood decay.</title>
        <authorList>
            <person name="Hage H."/>
            <person name="Miyauchi S."/>
            <person name="Viragh M."/>
            <person name="Drula E."/>
            <person name="Min B."/>
            <person name="Chaduli D."/>
            <person name="Navarro D."/>
            <person name="Favel A."/>
            <person name="Norest M."/>
            <person name="Lesage-Meessen L."/>
            <person name="Balint B."/>
            <person name="Merenyi Z."/>
            <person name="de Eugenio L."/>
            <person name="Morin E."/>
            <person name="Martinez A.T."/>
            <person name="Baldrian P."/>
            <person name="Stursova M."/>
            <person name="Martinez M.J."/>
            <person name="Novotny C."/>
            <person name="Magnuson J.K."/>
            <person name="Spatafora J.W."/>
            <person name="Maurice S."/>
            <person name="Pangilinan J."/>
            <person name="Andreopoulos W."/>
            <person name="LaButti K."/>
            <person name="Hundley H."/>
            <person name="Na H."/>
            <person name="Kuo A."/>
            <person name="Barry K."/>
            <person name="Lipzen A."/>
            <person name="Henrissat B."/>
            <person name="Riley R."/>
            <person name="Ahrendt S."/>
            <person name="Nagy L.G."/>
            <person name="Grigoriev I.V."/>
            <person name="Martin F."/>
            <person name="Rosso M.N."/>
        </authorList>
    </citation>
    <scope>NUCLEOTIDE SEQUENCE [LARGE SCALE GENOMIC DNA]</scope>
    <source>
        <strain evidence="3 4">CIRM-BRFM 1785</strain>
    </source>
</reference>
<comment type="caution">
    <text evidence="3">The sequence shown here is derived from an EMBL/GenBank/DDBJ whole genome shotgun (WGS) entry which is preliminary data.</text>
</comment>
<dbReference type="Gene3D" id="2.60.40.640">
    <property type="match status" value="2"/>
</dbReference>
<dbReference type="RefSeq" id="XP_047776764.1">
    <property type="nucleotide sequence ID" value="XM_047916682.1"/>
</dbReference>
<evidence type="ECO:0000313" key="4">
    <source>
        <dbReference type="Proteomes" id="UP000814176"/>
    </source>
</evidence>
<feature type="compositionally biased region" description="Low complexity" evidence="1">
    <location>
        <begin position="304"/>
        <end position="320"/>
    </location>
</feature>
<accession>A0ABQ8K9R6</accession>
<gene>
    <name evidence="3" type="ORF">C8Q71DRAFT_161021</name>
</gene>
<dbReference type="InterPro" id="IPR011021">
    <property type="entry name" value="Arrestin-like_N"/>
</dbReference>
<dbReference type="InterPro" id="IPR014752">
    <property type="entry name" value="Arrestin-like_C"/>
</dbReference>
<feature type="region of interest" description="Disordered" evidence="1">
    <location>
        <begin position="238"/>
        <end position="354"/>
    </location>
</feature>
<feature type="region of interest" description="Disordered" evidence="1">
    <location>
        <begin position="118"/>
        <end position="172"/>
    </location>
</feature>
<dbReference type="GeneID" id="71997414"/>
<feature type="compositionally biased region" description="Low complexity" evidence="1">
    <location>
        <begin position="193"/>
        <end position="209"/>
    </location>
</feature>
<dbReference type="Proteomes" id="UP000814176">
    <property type="component" value="Unassembled WGS sequence"/>
</dbReference>
<evidence type="ECO:0000256" key="1">
    <source>
        <dbReference type="SAM" id="MobiDB-lite"/>
    </source>
</evidence>
<dbReference type="InterPro" id="IPR050357">
    <property type="entry name" value="Arrestin_domain-protein"/>
</dbReference>